<evidence type="ECO:0000313" key="2">
    <source>
        <dbReference type="Proteomes" id="UP001152759"/>
    </source>
</evidence>
<dbReference type="EMBL" id="OU963864">
    <property type="protein sequence ID" value="CAH0386245.1"/>
    <property type="molecule type" value="Genomic_DNA"/>
</dbReference>
<accession>A0A9P0F030</accession>
<evidence type="ECO:0000313" key="1">
    <source>
        <dbReference type="EMBL" id="CAH0386245.1"/>
    </source>
</evidence>
<organism evidence="1 2">
    <name type="scientific">Bemisia tabaci</name>
    <name type="common">Sweetpotato whitefly</name>
    <name type="synonym">Aleurodes tabaci</name>
    <dbReference type="NCBI Taxonomy" id="7038"/>
    <lineage>
        <taxon>Eukaryota</taxon>
        <taxon>Metazoa</taxon>
        <taxon>Ecdysozoa</taxon>
        <taxon>Arthropoda</taxon>
        <taxon>Hexapoda</taxon>
        <taxon>Insecta</taxon>
        <taxon>Pterygota</taxon>
        <taxon>Neoptera</taxon>
        <taxon>Paraneoptera</taxon>
        <taxon>Hemiptera</taxon>
        <taxon>Sternorrhyncha</taxon>
        <taxon>Aleyrodoidea</taxon>
        <taxon>Aleyrodidae</taxon>
        <taxon>Aleyrodinae</taxon>
        <taxon>Bemisia</taxon>
    </lineage>
</organism>
<reference evidence="1" key="1">
    <citation type="submission" date="2021-12" db="EMBL/GenBank/DDBJ databases">
        <authorList>
            <person name="King R."/>
        </authorList>
    </citation>
    <scope>NUCLEOTIDE SEQUENCE</scope>
</reference>
<gene>
    <name evidence="1" type="ORF">BEMITA_LOCUS5392</name>
</gene>
<keyword evidence="2" id="KW-1185">Reference proteome</keyword>
<protein>
    <recommendedName>
        <fullName evidence="3">F-box domain-containing protein</fullName>
    </recommendedName>
</protein>
<sequence>MSLKFLWSYIDWNSLLQDPALTRKIVAEAESDNLPRQLIEEVLSFIDLKEMSKVVKTPEIILHNHSHRFDFRKLLLNNCSLSVHFIRCHGLALKKCWDLISSKINLSEAEMEELALTLDWKLLSRYHKMSEPFIRKFRLRVEWDPVLTSKVAEAGKSDNLSYRLVEEISSYIDFDDMSNNPNTPENILHNHSHRLNFRRLLLNNCHLSIDFIRSHGVALNKCWDLISSKILLSEKEMEEFSYLIDWKIASRYQKMSERFIKKFKHKVDWENIVKYQDVSNDFILENCPKD</sequence>
<evidence type="ECO:0008006" key="3">
    <source>
        <dbReference type="Google" id="ProtNLM"/>
    </source>
</evidence>
<proteinExistence type="predicted"/>
<dbReference type="AlphaFoldDB" id="A0A9P0F030"/>
<name>A0A9P0F030_BEMTA</name>
<dbReference type="Proteomes" id="UP001152759">
    <property type="component" value="Chromosome 3"/>
</dbReference>